<evidence type="ECO:0000256" key="1">
    <source>
        <dbReference type="SAM" id="Phobius"/>
    </source>
</evidence>
<accession>A0A0L6JJ86</accession>
<keyword evidence="3" id="KW-1185">Reference proteome</keyword>
<proteinExistence type="predicted"/>
<dbReference type="Proteomes" id="UP000036923">
    <property type="component" value="Unassembled WGS sequence"/>
</dbReference>
<dbReference type="AlphaFoldDB" id="A0A0L6JJ86"/>
<reference evidence="3" key="1">
    <citation type="submission" date="2015-07" db="EMBL/GenBank/DDBJ databases">
        <title>Near-Complete Genome Sequence of the Cellulolytic Bacterium Bacteroides (Pseudobacteroides) cellulosolvens ATCC 35603.</title>
        <authorList>
            <person name="Dassa B."/>
            <person name="Utturkar S.M."/>
            <person name="Klingeman D.M."/>
            <person name="Hurt R.A."/>
            <person name="Keller M."/>
            <person name="Xu J."/>
            <person name="Reddy Y.H.K."/>
            <person name="Borovok I."/>
            <person name="Grinberg I.R."/>
            <person name="Lamed R."/>
            <person name="Zhivin O."/>
            <person name="Bayer E.A."/>
            <person name="Brown S.D."/>
        </authorList>
    </citation>
    <scope>NUCLEOTIDE SEQUENCE [LARGE SCALE GENOMIC DNA]</scope>
    <source>
        <strain evidence="3">DSM 2933</strain>
    </source>
</reference>
<feature type="transmembrane region" description="Helical" evidence="1">
    <location>
        <begin position="21"/>
        <end position="44"/>
    </location>
</feature>
<evidence type="ECO:0000313" key="3">
    <source>
        <dbReference type="Proteomes" id="UP000036923"/>
    </source>
</evidence>
<evidence type="ECO:0000313" key="2">
    <source>
        <dbReference type="EMBL" id="KNY25809.1"/>
    </source>
</evidence>
<gene>
    <name evidence="2" type="ORF">Bccel_1069</name>
</gene>
<name>A0A0L6JJ86_9FIRM</name>
<keyword evidence="1" id="KW-0812">Transmembrane</keyword>
<evidence type="ECO:0008006" key="4">
    <source>
        <dbReference type="Google" id="ProtNLM"/>
    </source>
</evidence>
<sequence length="179" mass="20015">MKAQKDINLIWQESRSLYRKKILAFSLIFALIVLIGALILAYFIPMGLINNLKLENKELKTKIALLGDIAALTGNLEQKENDYKVRSDLIKVIQEEKVKISEVVKKIIAYLPQDVYITSMTISDGKAVNVSFVVKDPIDAAKLIIKLNESGLFENVDAASLPLTKGNTILTFSLVLRHD</sequence>
<dbReference type="EMBL" id="LGTC01000001">
    <property type="protein sequence ID" value="KNY25809.1"/>
    <property type="molecule type" value="Genomic_DNA"/>
</dbReference>
<dbReference type="STRING" id="398512.Bccel_1069"/>
<keyword evidence="1" id="KW-1133">Transmembrane helix</keyword>
<keyword evidence="1" id="KW-0472">Membrane</keyword>
<protein>
    <recommendedName>
        <fullName evidence="4">Fimbrial assembly family protein</fullName>
    </recommendedName>
</protein>
<comment type="caution">
    <text evidence="2">The sequence shown here is derived from an EMBL/GenBank/DDBJ whole genome shotgun (WGS) entry which is preliminary data.</text>
</comment>
<dbReference type="RefSeq" id="WP_036940476.1">
    <property type="nucleotide sequence ID" value="NZ_JQKC01000013.1"/>
</dbReference>
<organism evidence="2 3">
    <name type="scientific">Pseudobacteroides cellulosolvens ATCC 35603 = DSM 2933</name>
    <dbReference type="NCBI Taxonomy" id="398512"/>
    <lineage>
        <taxon>Bacteria</taxon>
        <taxon>Bacillati</taxon>
        <taxon>Bacillota</taxon>
        <taxon>Clostridia</taxon>
        <taxon>Eubacteriales</taxon>
        <taxon>Oscillospiraceae</taxon>
        <taxon>Pseudobacteroides</taxon>
    </lineage>
</organism>